<dbReference type="Proteomes" id="UP000559256">
    <property type="component" value="Unassembled WGS sequence"/>
</dbReference>
<keyword evidence="2" id="KW-0472">Membrane</keyword>
<name>A0A8H5LZ62_9AGAR</name>
<keyword evidence="2" id="KW-0812">Transmembrane</keyword>
<dbReference type="OrthoDB" id="3039972at2759"/>
<evidence type="ECO:0000313" key="3">
    <source>
        <dbReference type="EMBL" id="KAF5374917.1"/>
    </source>
</evidence>
<reference evidence="3 4" key="1">
    <citation type="journal article" date="2020" name="ISME J.">
        <title>Uncovering the hidden diversity of litter-decomposition mechanisms in mushroom-forming fungi.</title>
        <authorList>
            <person name="Floudas D."/>
            <person name="Bentzer J."/>
            <person name="Ahren D."/>
            <person name="Johansson T."/>
            <person name="Persson P."/>
            <person name="Tunlid A."/>
        </authorList>
    </citation>
    <scope>NUCLEOTIDE SEQUENCE [LARGE SCALE GENOMIC DNA]</scope>
    <source>
        <strain evidence="3 4">CBS 291.85</strain>
    </source>
</reference>
<feature type="transmembrane region" description="Helical" evidence="2">
    <location>
        <begin position="6"/>
        <end position="28"/>
    </location>
</feature>
<feature type="transmembrane region" description="Helical" evidence="2">
    <location>
        <begin position="40"/>
        <end position="58"/>
    </location>
</feature>
<feature type="transmembrane region" description="Helical" evidence="2">
    <location>
        <begin position="127"/>
        <end position="154"/>
    </location>
</feature>
<dbReference type="EMBL" id="JAACJM010000001">
    <property type="protein sequence ID" value="KAF5374917.1"/>
    <property type="molecule type" value="Genomic_DNA"/>
</dbReference>
<gene>
    <name evidence="3" type="ORF">D9758_000011</name>
</gene>
<accession>A0A8H5LZ62</accession>
<feature type="transmembrane region" description="Helical" evidence="2">
    <location>
        <begin position="97"/>
        <end position="115"/>
    </location>
</feature>
<feature type="transmembrane region" description="Helical" evidence="2">
    <location>
        <begin position="174"/>
        <end position="197"/>
    </location>
</feature>
<feature type="compositionally biased region" description="Basic and acidic residues" evidence="1">
    <location>
        <begin position="348"/>
        <end position="361"/>
    </location>
</feature>
<evidence type="ECO:0000256" key="2">
    <source>
        <dbReference type="SAM" id="Phobius"/>
    </source>
</evidence>
<protein>
    <submittedName>
        <fullName evidence="3">Uncharacterized protein</fullName>
    </submittedName>
</protein>
<comment type="caution">
    <text evidence="3">The sequence shown here is derived from an EMBL/GenBank/DDBJ whole genome shotgun (WGS) entry which is preliminary data.</text>
</comment>
<feature type="region of interest" description="Disordered" evidence="1">
    <location>
        <begin position="339"/>
        <end position="361"/>
    </location>
</feature>
<sequence length="361" mass="39987">MIVQPLASLTVTWFVYGFYIALFILALNSLHKYSRPNQRLYLTWTVLLFFLCTLNNVFETWYRVRQAIKIYTGEHTKDYPTLNTYAQHDLIKTIQRGFLMILPILANLVAESMLIHRCYVVWFGNKWVGITLLVVSVILNSIGLAGCIMFTVGFRDTRFLEHVALLLRGNNINNGYLIANVVFNSLLTVLTAGRIYIISREVKKHLGGSISTTYNTIVAVISDYGRIESGVLYPTALIIYIVILITQDPDNQSLLPVDLSPLFMQAAGIAPTLIIVRALQGKTTDSVNQVVSANNPNNRNGTATTTTRSRIRFAHSNTGVTSTIDGTATHHAVNLLDANSASGASTGDNEKAESQNGKEEV</sequence>
<organism evidence="3 4">
    <name type="scientific">Tetrapyrgos nigripes</name>
    <dbReference type="NCBI Taxonomy" id="182062"/>
    <lineage>
        <taxon>Eukaryota</taxon>
        <taxon>Fungi</taxon>
        <taxon>Dikarya</taxon>
        <taxon>Basidiomycota</taxon>
        <taxon>Agaricomycotina</taxon>
        <taxon>Agaricomycetes</taxon>
        <taxon>Agaricomycetidae</taxon>
        <taxon>Agaricales</taxon>
        <taxon>Marasmiineae</taxon>
        <taxon>Marasmiaceae</taxon>
        <taxon>Tetrapyrgos</taxon>
    </lineage>
</organism>
<keyword evidence="2" id="KW-1133">Transmembrane helix</keyword>
<keyword evidence="4" id="KW-1185">Reference proteome</keyword>
<feature type="transmembrane region" description="Helical" evidence="2">
    <location>
        <begin position="230"/>
        <end position="247"/>
    </location>
</feature>
<proteinExistence type="predicted"/>
<evidence type="ECO:0000256" key="1">
    <source>
        <dbReference type="SAM" id="MobiDB-lite"/>
    </source>
</evidence>
<feature type="transmembrane region" description="Helical" evidence="2">
    <location>
        <begin position="259"/>
        <end position="279"/>
    </location>
</feature>
<evidence type="ECO:0000313" key="4">
    <source>
        <dbReference type="Proteomes" id="UP000559256"/>
    </source>
</evidence>
<dbReference type="AlphaFoldDB" id="A0A8H5LZ62"/>